<dbReference type="InterPro" id="IPR025193">
    <property type="entry name" value="DUF4114"/>
</dbReference>
<evidence type="ECO:0000259" key="2">
    <source>
        <dbReference type="Pfam" id="PF07589"/>
    </source>
</evidence>
<evidence type="ECO:0008006" key="6">
    <source>
        <dbReference type="Google" id="ProtNLM"/>
    </source>
</evidence>
<evidence type="ECO:0000313" key="5">
    <source>
        <dbReference type="Proteomes" id="UP000826725"/>
    </source>
</evidence>
<dbReference type="EMBL" id="AP024086">
    <property type="protein sequence ID" value="BCL59443.1"/>
    <property type="molecule type" value="Genomic_DNA"/>
</dbReference>
<dbReference type="RefSeq" id="WP_228855677.1">
    <property type="nucleotide sequence ID" value="NZ_AP024086.1"/>
</dbReference>
<dbReference type="KEGG" id="dbk:DGMP_01360"/>
<evidence type="ECO:0000259" key="3">
    <source>
        <dbReference type="Pfam" id="PF13448"/>
    </source>
</evidence>
<dbReference type="NCBIfam" id="TIGR02595">
    <property type="entry name" value="PEP_CTERM"/>
    <property type="match status" value="1"/>
</dbReference>
<feature type="signal peptide" evidence="1">
    <location>
        <begin position="1"/>
        <end position="24"/>
    </location>
</feature>
<dbReference type="Pfam" id="PF07589">
    <property type="entry name" value="PEP-CTERM"/>
    <property type="match status" value="1"/>
</dbReference>
<feature type="domain" description="Ice-binding protein C-terminal" evidence="2">
    <location>
        <begin position="224"/>
        <end position="247"/>
    </location>
</feature>
<accession>A0A8D5FDT5</accession>
<evidence type="ECO:0000256" key="1">
    <source>
        <dbReference type="SAM" id="SignalP"/>
    </source>
</evidence>
<name>A0A8D5FDT5_9BACT</name>
<proteinExistence type="predicted"/>
<feature type="chain" id="PRO_5034081617" description="PEP-CTERM protein-sorting domain-containing protein" evidence="1">
    <location>
        <begin position="25"/>
        <end position="252"/>
    </location>
</feature>
<organism evidence="4 5">
    <name type="scientific">Desulfomarina profundi</name>
    <dbReference type="NCBI Taxonomy" id="2772557"/>
    <lineage>
        <taxon>Bacteria</taxon>
        <taxon>Pseudomonadati</taxon>
        <taxon>Thermodesulfobacteriota</taxon>
        <taxon>Desulfobulbia</taxon>
        <taxon>Desulfobulbales</taxon>
        <taxon>Desulfobulbaceae</taxon>
        <taxon>Desulfomarina</taxon>
    </lineage>
</organism>
<keyword evidence="5" id="KW-1185">Reference proteome</keyword>
<dbReference type="InterPro" id="IPR013424">
    <property type="entry name" value="Ice-binding_C"/>
</dbReference>
<protein>
    <recommendedName>
        <fullName evidence="6">PEP-CTERM protein-sorting domain-containing protein</fullName>
    </recommendedName>
</protein>
<reference evidence="4" key="1">
    <citation type="submission" date="2020-09" db="EMBL/GenBank/DDBJ databases">
        <title>Desulfogranum mesoprofundum gen. nov., sp. nov., a novel mesophilic, sulfate-reducing chemolithoautotroph isolated from a deep-sea hydrothermal vent chimney in the Suiyo Seamount.</title>
        <authorList>
            <person name="Hashimoto Y."/>
            <person name="Nakagawa S."/>
        </authorList>
    </citation>
    <scope>NUCLEOTIDE SEQUENCE</scope>
    <source>
        <strain evidence="4">KT2</strain>
    </source>
</reference>
<dbReference type="AlphaFoldDB" id="A0A8D5FDT5"/>
<keyword evidence="1" id="KW-0732">Signal</keyword>
<dbReference type="Proteomes" id="UP000826725">
    <property type="component" value="Chromosome"/>
</dbReference>
<evidence type="ECO:0000313" key="4">
    <source>
        <dbReference type="EMBL" id="BCL59443.1"/>
    </source>
</evidence>
<feature type="domain" description="DUF4114" evidence="3">
    <location>
        <begin position="151"/>
        <end position="220"/>
    </location>
</feature>
<gene>
    <name evidence="4" type="ORF">DGMP_01360</name>
</gene>
<sequence length="252" mass="27050">MKKTLLKSTLLGATVCLIATNAMALPLGGTLQGALDARTLGGTSSVDVTTDMIADNTDSSWHITASGGSVATLLFEFASYANTTSFGIYDLNDQNNRLELFEGTDHGGSPLNGALTSLYQFGTSFSTDAGFDPAQTETFSSTSFGYYLDVSATGNTYFSDTLLNTDQYDHMFAYQGTGDQFSVFNNGYYAEWTSNEYILAWEDLYGGGDQDFTDFVVMVESVSPVPEPATMMLFGAGLLGLAGISKRRKSKK</sequence>
<dbReference type="Pfam" id="PF13448">
    <property type="entry name" value="DUF4114"/>
    <property type="match status" value="1"/>
</dbReference>